<dbReference type="InterPro" id="IPR028098">
    <property type="entry name" value="Glyco_trans_4-like_N"/>
</dbReference>
<name>A0A6N7ITM0_9FIRM</name>
<dbReference type="OrthoDB" id="9802525at2"/>
<reference evidence="2 3" key="1">
    <citation type="submission" date="2019-10" db="EMBL/GenBank/DDBJ databases">
        <title>Comparative genomics of sulfur disproportionating microorganisms.</title>
        <authorList>
            <person name="Ward L.M."/>
            <person name="Bertran E."/>
            <person name="Johnston D."/>
        </authorList>
    </citation>
    <scope>NUCLEOTIDE SEQUENCE [LARGE SCALE GENOMIC DNA]</scope>
    <source>
        <strain evidence="2 3">DSM 14055</strain>
    </source>
</reference>
<accession>A0A6N7ITM0</accession>
<organism evidence="2 3">
    <name type="scientific">Desulfofundulus thermobenzoicus</name>
    <dbReference type="NCBI Taxonomy" id="29376"/>
    <lineage>
        <taxon>Bacteria</taxon>
        <taxon>Bacillati</taxon>
        <taxon>Bacillota</taxon>
        <taxon>Clostridia</taxon>
        <taxon>Eubacteriales</taxon>
        <taxon>Peptococcaceae</taxon>
        <taxon>Desulfofundulus</taxon>
    </lineage>
</organism>
<dbReference type="InterPro" id="IPR050194">
    <property type="entry name" value="Glycosyltransferase_grp1"/>
</dbReference>
<dbReference type="SUPFAM" id="SSF53756">
    <property type="entry name" value="UDP-Glycosyltransferase/glycogen phosphorylase"/>
    <property type="match status" value="1"/>
</dbReference>
<dbReference type="PANTHER" id="PTHR45947">
    <property type="entry name" value="SULFOQUINOVOSYL TRANSFERASE SQD2"/>
    <property type="match status" value="1"/>
</dbReference>
<sequence length="252" mass="28988">MRICDITNFYHEQSGGVKTYLHEKINYITRHRHDEHLVIVPGPADLIKREGRSIFCRVKSPELPFARPYRLMVNLRRIDWLMEQFRPEVMEVGCPYLLPWAMAARRKYRCRLVGFYHSDFPRAYVRTMSRIIGKIPAALLEKGAFAYVRAMYRRMDLTLAPSLAAASALAVNGVRGVQVLPLGVDLEQFHPRRRTQRLRLRLGIPGERVVLLYVGRFAREKGLDVLQRSFAILADESPGCFHLLLVGEGDLG</sequence>
<evidence type="ECO:0000259" key="1">
    <source>
        <dbReference type="Pfam" id="PF13439"/>
    </source>
</evidence>
<evidence type="ECO:0000313" key="3">
    <source>
        <dbReference type="Proteomes" id="UP000441717"/>
    </source>
</evidence>
<keyword evidence="3" id="KW-1185">Reference proteome</keyword>
<dbReference type="Pfam" id="PF13439">
    <property type="entry name" value="Glyco_transf_4"/>
    <property type="match status" value="1"/>
</dbReference>
<comment type="caution">
    <text evidence="2">The sequence shown here is derived from an EMBL/GenBank/DDBJ whole genome shotgun (WGS) entry which is preliminary data.</text>
</comment>
<feature type="domain" description="Glycosyltransferase subfamily 4-like N-terminal" evidence="1">
    <location>
        <begin position="15"/>
        <end position="188"/>
    </location>
</feature>
<dbReference type="AlphaFoldDB" id="A0A6N7ITM0"/>
<protein>
    <submittedName>
        <fullName evidence="2">Glycosyltransferase</fullName>
    </submittedName>
</protein>
<evidence type="ECO:0000313" key="2">
    <source>
        <dbReference type="EMBL" id="MQL53271.1"/>
    </source>
</evidence>
<dbReference type="Gene3D" id="3.40.50.2000">
    <property type="entry name" value="Glycogen Phosphorylase B"/>
    <property type="match status" value="2"/>
</dbReference>
<keyword evidence="2" id="KW-0808">Transferase</keyword>
<feature type="non-terminal residue" evidence="2">
    <location>
        <position position="252"/>
    </location>
</feature>
<dbReference type="RefSeq" id="WP_152947749.1">
    <property type="nucleotide sequence ID" value="NZ_WHYR01000044.1"/>
</dbReference>
<proteinExistence type="predicted"/>
<dbReference type="EMBL" id="WHYR01000044">
    <property type="protein sequence ID" value="MQL53271.1"/>
    <property type="molecule type" value="Genomic_DNA"/>
</dbReference>
<gene>
    <name evidence="2" type="ORF">GFC01_13600</name>
</gene>
<dbReference type="GO" id="GO:0016757">
    <property type="term" value="F:glycosyltransferase activity"/>
    <property type="evidence" value="ECO:0007669"/>
    <property type="project" value="TreeGrafter"/>
</dbReference>
<dbReference type="PANTHER" id="PTHR45947:SF3">
    <property type="entry name" value="SULFOQUINOVOSYL TRANSFERASE SQD2"/>
    <property type="match status" value="1"/>
</dbReference>
<dbReference type="Proteomes" id="UP000441717">
    <property type="component" value="Unassembled WGS sequence"/>
</dbReference>